<organism evidence="1 2">
    <name type="scientific">Juglans regia</name>
    <name type="common">English walnut</name>
    <dbReference type="NCBI Taxonomy" id="51240"/>
    <lineage>
        <taxon>Eukaryota</taxon>
        <taxon>Viridiplantae</taxon>
        <taxon>Streptophyta</taxon>
        <taxon>Embryophyta</taxon>
        <taxon>Tracheophyta</taxon>
        <taxon>Spermatophyta</taxon>
        <taxon>Magnoliopsida</taxon>
        <taxon>eudicotyledons</taxon>
        <taxon>Gunneridae</taxon>
        <taxon>Pentapetalae</taxon>
        <taxon>rosids</taxon>
        <taxon>fabids</taxon>
        <taxon>Fagales</taxon>
        <taxon>Juglandaceae</taxon>
        <taxon>Juglans</taxon>
    </lineage>
</organism>
<dbReference type="FunCoup" id="A0A2I4FNC3">
    <property type="interactions" value="93"/>
</dbReference>
<evidence type="ECO:0000313" key="2">
    <source>
        <dbReference type="RefSeq" id="XP_018833159.1"/>
    </source>
</evidence>
<dbReference type="Proteomes" id="UP000235220">
    <property type="component" value="Chromosome 15"/>
</dbReference>
<proteinExistence type="predicted"/>
<dbReference type="AlphaFoldDB" id="A0A2I4FNC3"/>
<evidence type="ECO:0000313" key="1">
    <source>
        <dbReference type="Proteomes" id="UP000235220"/>
    </source>
</evidence>
<reference evidence="2" key="1">
    <citation type="submission" date="2025-08" db="UniProtKB">
        <authorList>
            <consortium name="RefSeq"/>
        </authorList>
    </citation>
    <scope>IDENTIFICATION</scope>
    <source>
        <tissue evidence="2">Leaves</tissue>
    </source>
</reference>
<keyword evidence="1" id="KW-1185">Reference proteome</keyword>
<dbReference type="PANTHER" id="PTHR35121:SF2">
    <property type="entry name" value="SWIM-TYPE DOMAIN-CONTAINING PROTEIN"/>
    <property type="match status" value="1"/>
</dbReference>
<dbReference type="OrthoDB" id="1696465at2759"/>
<sequence length="135" mass="14644">MPTSPKTLGRLQRNLEGARLREMASTGAAAEGIFRCLYEGCISGCDTWIERRPYHRNCTCALHKPRNGSSHLLSNNMCKRNVSYPIRRSWSEGSLALHAAASSNHSSPSSSPLLVVGAAAARGPQSSSLFDQDQD</sequence>
<dbReference type="RefSeq" id="XP_018833159.1">
    <property type="nucleotide sequence ID" value="XM_018977614.2"/>
</dbReference>
<dbReference type="KEGG" id="jre:109000657"/>
<accession>A0A2I4FNC3</accession>
<dbReference type="GeneID" id="109000657"/>
<dbReference type="PANTHER" id="PTHR35121">
    <property type="entry name" value="HOMEODOMAIN PROTEIN 8, PUTATIVE-RELATED"/>
    <property type="match status" value="1"/>
</dbReference>
<dbReference type="Gramene" id="Jr15_13340_p1">
    <property type="protein sequence ID" value="cds.Jr15_13340_p1"/>
    <property type="gene ID" value="Jr15_13340"/>
</dbReference>
<gene>
    <name evidence="2" type="primary">LOC109000657</name>
</gene>
<name>A0A2I4FNC3_JUGRE</name>
<protein>
    <submittedName>
        <fullName evidence="2">Uncharacterized protein LOC109000657</fullName>
    </submittedName>
</protein>